<protein>
    <submittedName>
        <fullName evidence="1">Uncharacterized protein</fullName>
    </submittedName>
</protein>
<evidence type="ECO:0000313" key="1">
    <source>
        <dbReference type="EMBL" id="RZB81153.1"/>
    </source>
</evidence>
<proteinExistence type="predicted"/>
<gene>
    <name evidence="1" type="ORF">D0Y65_030771</name>
</gene>
<dbReference type="Proteomes" id="UP000289340">
    <property type="component" value="Chromosome 11"/>
</dbReference>
<organism evidence="1 2">
    <name type="scientific">Glycine soja</name>
    <name type="common">Wild soybean</name>
    <dbReference type="NCBI Taxonomy" id="3848"/>
    <lineage>
        <taxon>Eukaryota</taxon>
        <taxon>Viridiplantae</taxon>
        <taxon>Streptophyta</taxon>
        <taxon>Embryophyta</taxon>
        <taxon>Tracheophyta</taxon>
        <taxon>Spermatophyta</taxon>
        <taxon>Magnoliopsida</taxon>
        <taxon>eudicotyledons</taxon>
        <taxon>Gunneridae</taxon>
        <taxon>Pentapetalae</taxon>
        <taxon>rosids</taxon>
        <taxon>fabids</taxon>
        <taxon>Fabales</taxon>
        <taxon>Fabaceae</taxon>
        <taxon>Papilionoideae</taxon>
        <taxon>50 kb inversion clade</taxon>
        <taxon>NPAAA clade</taxon>
        <taxon>indigoferoid/millettioid clade</taxon>
        <taxon>Phaseoleae</taxon>
        <taxon>Glycine</taxon>
        <taxon>Glycine subgen. Soja</taxon>
    </lineage>
</organism>
<sequence>MKTEEDELEEEVALNVLTLKAAKESQTSSAISGHNSTTCTSQFGNNQSPWIIDSSASDHIAGNSSLFSSLSPPKIPHFITLADGSRVAATRISHECGTSRTIGIGHESHGLYYLKPNLSWRKAFSISPLVLILLNRMALPKGRIGLVNPLPIAKPFLLYGDDLVQSSAMSEYDLAAEGDLFKALEPIIKEPIMDMDPMTAAISMISSIEPPFSEILEIEVPLLNIDENTIQENKLLPDVQLARSVSLGSLSSMDWMRGDAMKPDFIDIPVIDFNTDYGMQRSFSEGDIMSASGNIALCEPSSTSHVLKQGMEGPHSLMNSQ</sequence>
<keyword evidence="2" id="KW-1185">Reference proteome</keyword>
<evidence type="ECO:0000313" key="2">
    <source>
        <dbReference type="Proteomes" id="UP000289340"/>
    </source>
</evidence>
<accession>A0A445I572</accession>
<dbReference type="AlphaFoldDB" id="A0A445I572"/>
<dbReference type="EMBL" id="QZWG01000011">
    <property type="protein sequence ID" value="RZB81153.1"/>
    <property type="molecule type" value="Genomic_DNA"/>
</dbReference>
<comment type="caution">
    <text evidence="1">The sequence shown here is derived from an EMBL/GenBank/DDBJ whole genome shotgun (WGS) entry which is preliminary data.</text>
</comment>
<reference evidence="1 2" key="1">
    <citation type="submission" date="2018-09" db="EMBL/GenBank/DDBJ databases">
        <title>A high-quality reference genome of wild soybean provides a powerful tool to mine soybean genomes.</title>
        <authorList>
            <person name="Xie M."/>
            <person name="Chung C.Y.L."/>
            <person name="Li M.-W."/>
            <person name="Wong F.-L."/>
            <person name="Chan T.-F."/>
            <person name="Lam H.-M."/>
        </authorList>
    </citation>
    <scope>NUCLEOTIDE SEQUENCE [LARGE SCALE GENOMIC DNA]</scope>
    <source>
        <strain evidence="2">cv. W05</strain>
        <tissue evidence="1">Hypocotyl of etiolated seedlings</tissue>
    </source>
</reference>
<name>A0A445I572_GLYSO</name>